<dbReference type="AlphaFoldDB" id="A0AAN9TJ38"/>
<gene>
    <name evidence="2" type="ORF">V9T40_001650</name>
</gene>
<evidence type="ECO:0000313" key="2">
    <source>
        <dbReference type="EMBL" id="KAK7595217.1"/>
    </source>
</evidence>
<organism evidence="2 3">
    <name type="scientific">Parthenolecanium corni</name>
    <dbReference type="NCBI Taxonomy" id="536013"/>
    <lineage>
        <taxon>Eukaryota</taxon>
        <taxon>Metazoa</taxon>
        <taxon>Ecdysozoa</taxon>
        <taxon>Arthropoda</taxon>
        <taxon>Hexapoda</taxon>
        <taxon>Insecta</taxon>
        <taxon>Pterygota</taxon>
        <taxon>Neoptera</taxon>
        <taxon>Paraneoptera</taxon>
        <taxon>Hemiptera</taxon>
        <taxon>Sternorrhyncha</taxon>
        <taxon>Coccoidea</taxon>
        <taxon>Coccidae</taxon>
        <taxon>Parthenolecanium</taxon>
    </lineage>
</organism>
<keyword evidence="1" id="KW-0472">Membrane</keyword>
<dbReference type="EMBL" id="JBBCAQ010000019">
    <property type="protein sequence ID" value="KAK7595217.1"/>
    <property type="molecule type" value="Genomic_DNA"/>
</dbReference>
<protein>
    <submittedName>
        <fullName evidence="2">Uncharacterized protein</fullName>
    </submittedName>
</protein>
<reference evidence="2 3" key="1">
    <citation type="submission" date="2024-03" db="EMBL/GenBank/DDBJ databases">
        <title>Adaptation during the transition from Ophiocordyceps entomopathogen to insect associate is accompanied by gene loss and intensified selection.</title>
        <authorList>
            <person name="Ward C.M."/>
            <person name="Onetto C.A."/>
            <person name="Borneman A.R."/>
        </authorList>
    </citation>
    <scope>NUCLEOTIDE SEQUENCE [LARGE SCALE GENOMIC DNA]</scope>
    <source>
        <strain evidence="2">AWRI1</strain>
        <tissue evidence="2">Single Adult Female</tissue>
    </source>
</reference>
<evidence type="ECO:0000256" key="1">
    <source>
        <dbReference type="SAM" id="Phobius"/>
    </source>
</evidence>
<comment type="caution">
    <text evidence="2">The sequence shown here is derived from an EMBL/GenBank/DDBJ whole genome shotgun (WGS) entry which is preliminary data.</text>
</comment>
<evidence type="ECO:0000313" key="3">
    <source>
        <dbReference type="Proteomes" id="UP001367676"/>
    </source>
</evidence>
<keyword evidence="1" id="KW-1133">Transmembrane helix</keyword>
<accession>A0AAN9TJ38</accession>
<name>A0AAN9TJ38_9HEMI</name>
<keyword evidence="1" id="KW-0812">Transmembrane</keyword>
<sequence>MQQVGLIRKWMSEYQSEQDKCWKSKQADVANHTVNMDDMQGSFIVLLLGFVSRSVAIGIELLWKKYQRTKEENIIRPFVN</sequence>
<keyword evidence="3" id="KW-1185">Reference proteome</keyword>
<proteinExistence type="predicted"/>
<dbReference type="Proteomes" id="UP001367676">
    <property type="component" value="Unassembled WGS sequence"/>
</dbReference>
<feature type="transmembrane region" description="Helical" evidence="1">
    <location>
        <begin position="43"/>
        <end position="63"/>
    </location>
</feature>